<keyword evidence="4" id="KW-0809">Transit peptide</keyword>
<dbReference type="GO" id="GO:0005743">
    <property type="term" value="C:mitochondrial inner membrane"/>
    <property type="evidence" value="ECO:0007669"/>
    <property type="project" value="UniProtKB-SubCell"/>
</dbReference>
<protein>
    <submittedName>
        <fullName evidence="7">Cytochrome c oxidase assembly factor 8</fullName>
    </submittedName>
</protein>
<comment type="similarity">
    <text evidence="2">Belongs to the COA8 family.</text>
</comment>
<reference evidence="7" key="2">
    <citation type="submission" date="2025-09" db="UniProtKB">
        <authorList>
            <consortium name="Ensembl"/>
        </authorList>
    </citation>
    <scope>IDENTIFICATION</scope>
</reference>
<keyword evidence="8" id="KW-1185">Reference proteome</keyword>
<dbReference type="AlphaFoldDB" id="A0A8C1PBG5"/>
<keyword evidence="6" id="KW-0472">Membrane</keyword>
<organism evidence="7 8">
    <name type="scientific">Cyprinus carpio</name>
    <name type="common">Common carp</name>
    <dbReference type="NCBI Taxonomy" id="7962"/>
    <lineage>
        <taxon>Eukaryota</taxon>
        <taxon>Metazoa</taxon>
        <taxon>Chordata</taxon>
        <taxon>Craniata</taxon>
        <taxon>Vertebrata</taxon>
        <taxon>Euteleostomi</taxon>
        <taxon>Actinopterygii</taxon>
        <taxon>Neopterygii</taxon>
        <taxon>Teleostei</taxon>
        <taxon>Ostariophysi</taxon>
        <taxon>Cypriniformes</taxon>
        <taxon>Cyprinidae</taxon>
        <taxon>Cyprininae</taxon>
        <taxon>Cyprinus</taxon>
    </lineage>
</organism>
<proteinExistence type="inferred from homology"/>
<evidence type="ECO:0000256" key="5">
    <source>
        <dbReference type="ARBA" id="ARBA00023128"/>
    </source>
</evidence>
<evidence type="ECO:0000256" key="2">
    <source>
        <dbReference type="ARBA" id="ARBA00005453"/>
    </source>
</evidence>
<dbReference type="InterPro" id="IPR018796">
    <property type="entry name" value="COA8"/>
</dbReference>
<sequence length="257" mass="30215">MESEWNCNQFRSRKCSESETSRHIIHSLIVLKFHAVTEARGNFRLLILIKVNDLSTMNVKTGSTLIFRSLRPCLSLRSSCRGHQQSASQAPKHPAKRAERTEFRPAATSKYDWIGPPDRLSNLRPIIYHIPEHETPQERKLRHLRQETEDWNHEFWANQNFTFSKEKEEYVRSQLSAKGLSERDDDGRKRTLSIEEMAVFYKHFLDKNIARHANYNREWYRRNFTITLLMARVALDNTWRTLTGQTRGTARGKGKTT</sequence>
<evidence type="ECO:0000313" key="7">
    <source>
        <dbReference type="Ensembl" id="ENSCCRP00010102827.1"/>
    </source>
</evidence>
<evidence type="ECO:0000313" key="8">
    <source>
        <dbReference type="Proteomes" id="UP000694427"/>
    </source>
</evidence>
<evidence type="ECO:0000256" key="4">
    <source>
        <dbReference type="ARBA" id="ARBA00022946"/>
    </source>
</evidence>
<keyword evidence="3" id="KW-0999">Mitochondrion inner membrane</keyword>
<name>A0A8C1PBG5_CYPCA</name>
<dbReference type="Ensembl" id="ENSCCRT00010114229.1">
    <property type="protein sequence ID" value="ENSCCRP00010102827.1"/>
    <property type="gene ID" value="ENSCCRG00010045275.1"/>
</dbReference>
<reference evidence="7" key="1">
    <citation type="submission" date="2025-08" db="UniProtKB">
        <authorList>
            <consortium name="Ensembl"/>
        </authorList>
    </citation>
    <scope>IDENTIFICATION</scope>
</reference>
<dbReference type="GO" id="GO:0097193">
    <property type="term" value="P:intrinsic apoptotic signaling pathway"/>
    <property type="evidence" value="ECO:0007669"/>
    <property type="project" value="InterPro"/>
</dbReference>
<evidence type="ECO:0000256" key="1">
    <source>
        <dbReference type="ARBA" id="ARBA00004443"/>
    </source>
</evidence>
<evidence type="ECO:0000256" key="3">
    <source>
        <dbReference type="ARBA" id="ARBA00022792"/>
    </source>
</evidence>
<comment type="subcellular location">
    <subcellularLocation>
        <location evidence="1">Mitochondrion inner membrane</location>
        <topology evidence="1">Peripheral membrane protein</topology>
        <orientation evidence="1">Matrix side</orientation>
    </subcellularLocation>
</comment>
<dbReference type="Proteomes" id="UP000694427">
    <property type="component" value="Unplaced"/>
</dbReference>
<accession>A0A8C1PBG5</accession>
<dbReference type="Pfam" id="PF10231">
    <property type="entry name" value="COA8"/>
    <property type="match status" value="1"/>
</dbReference>
<keyword evidence="5" id="KW-0496">Mitochondrion</keyword>
<dbReference type="PANTHER" id="PTHR31107:SF2">
    <property type="entry name" value="CYTOCHROME C OXIDASE ASSEMBLY FACTOR 8"/>
    <property type="match status" value="1"/>
</dbReference>
<evidence type="ECO:0000256" key="6">
    <source>
        <dbReference type="ARBA" id="ARBA00023136"/>
    </source>
</evidence>
<dbReference type="PANTHER" id="PTHR31107">
    <property type="entry name" value="APOPTOGENIC PROTEIN 1, MITOCHONDRIAL"/>
    <property type="match status" value="1"/>
</dbReference>